<keyword evidence="4" id="KW-1185">Reference proteome</keyword>
<evidence type="ECO:0000259" key="2">
    <source>
        <dbReference type="Pfam" id="PF03795"/>
    </source>
</evidence>
<dbReference type="EMBL" id="JBHUFV010000010">
    <property type="protein sequence ID" value="MFD1931154.1"/>
    <property type="molecule type" value="Genomic_DNA"/>
</dbReference>
<dbReference type="Pfam" id="PF03795">
    <property type="entry name" value="YCII"/>
    <property type="match status" value="1"/>
</dbReference>
<organism evidence="3 4">
    <name type="scientific">Nonomuraea mangrovi</name>
    <dbReference type="NCBI Taxonomy" id="2316207"/>
    <lineage>
        <taxon>Bacteria</taxon>
        <taxon>Bacillati</taxon>
        <taxon>Actinomycetota</taxon>
        <taxon>Actinomycetes</taxon>
        <taxon>Streptosporangiales</taxon>
        <taxon>Streptosporangiaceae</taxon>
        <taxon>Nonomuraea</taxon>
    </lineage>
</organism>
<comment type="caution">
    <text evidence="3">The sequence shown here is derived from an EMBL/GenBank/DDBJ whole genome shotgun (WGS) entry which is preliminary data.</text>
</comment>
<dbReference type="SUPFAM" id="SSF54909">
    <property type="entry name" value="Dimeric alpha+beta barrel"/>
    <property type="match status" value="1"/>
</dbReference>
<dbReference type="Proteomes" id="UP001597368">
    <property type="component" value="Unassembled WGS sequence"/>
</dbReference>
<feature type="domain" description="YCII-related" evidence="2">
    <location>
        <begin position="12"/>
        <end position="80"/>
    </location>
</feature>
<dbReference type="InterPro" id="IPR005545">
    <property type="entry name" value="YCII"/>
</dbReference>
<accession>A0ABW4SRY5</accession>
<protein>
    <submittedName>
        <fullName evidence="3">YciI family protein</fullName>
    </submittedName>
</protein>
<evidence type="ECO:0000313" key="4">
    <source>
        <dbReference type="Proteomes" id="UP001597368"/>
    </source>
</evidence>
<evidence type="ECO:0000256" key="1">
    <source>
        <dbReference type="ARBA" id="ARBA00007689"/>
    </source>
</evidence>
<dbReference type="Gene3D" id="3.30.70.1060">
    <property type="entry name" value="Dimeric alpha+beta barrel"/>
    <property type="match status" value="1"/>
</dbReference>
<dbReference type="InterPro" id="IPR011008">
    <property type="entry name" value="Dimeric_a/b-barrel"/>
</dbReference>
<reference evidence="4" key="1">
    <citation type="journal article" date="2019" name="Int. J. Syst. Evol. Microbiol.">
        <title>The Global Catalogue of Microorganisms (GCM) 10K type strain sequencing project: providing services to taxonomists for standard genome sequencing and annotation.</title>
        <authorList>
            <consortium name="The Broad Institute Genomics Platform"/>
            <consortium name="The Broad Institute Genome Sequencing Center for Infectious Disease"/>
            <person name="Wu L."/>
            <person name="Ma J."/>
        </authorList>
    </citation>
    <scope>NUCLEOTIDE SEQUENCE [LARGE SCALE GENOMIC DNA]</scope>
    <source>
        <strain evidence="4">ICMP 6774ER</strain>
    </source>
</reference>
<gene>
    <name evidence="3" type="ORF">ACFSKW_06645</name>
</gene>
<proteinExistence type="inferred from homology"/>
<comment type="similarity">
    <text evidence="1">Belongs to the YciI family.</text>
</comment>
<evidence type="ECO:0000313" key="3">
    <source>
        <dbReference type="EMBL" id="MFD1931154.1"/>
    </source>
</evidence>
<dbReference type="RefSeq" id="WP_379570249.1">
    <property type="nucleotide sequence ID" value="NZ_JBHUFV010000010.1"/>
</dbReference>
<sequence>MICVELSFTNDRARLAARPAHRERLRALHEQGALLLAGPWEDDSGALLVFTVDRARVDRIMAEDPYYSTSGVDVVSLRVWCPILKPEHG</sequence>
<name>A0ABW4SRY5_9ACTN</name>